<organism evidence="1 2">
    <name type="scientific">Mycobacterium paraterrae</name>
    <dbReference type="NCBI Taxonomy" id="577492"/>
    <lineage>
        <taxon>Bacteria</taxon>
        <taxon>Bacillati</taxon>
        <taxon>Actinomycetota</taxon>
        <taxon>Actinomycetes</taxon>
        <taxon>Mycobacteriales</taxon>
        <taxon>Mycobacteriaceae</taxon>
        <taxon>Mycobacterium</taxon>
    </lineage>
</organism>
<reference evidence="1" key="1">
    <citation type="submission" date="2022-08" db="EMBL/GenBank/DDBJ databases">
        <title>Whole genome sequencing of non-tuberculosis mycobacteria type-strains.</title>
        <authorList>
            <person name="Igarashi Y."/>
            <person name="Osugi A."/>
            <person name="Mitarai S."/>
        </authorList>
    </citation>
    <scope>NUCLEOTIDE SEQUENCE</scope>
    <source>
        <strain evidence="1">DSM 45127</strain>
    </source>
</reference>
<dbReference type="RefSeq" id="WP_240260311.1">
    <property type="nucleotide sequence ID" value="NZ_CP092488.2"/>
</dbReference>
<proteinExistence type="predicted"/>
<evidence type="ECO:0000313" key="2">
    <source>
        <dbReference type="Proteomes" id="UP001055336"/>
    </source>
</evidence>
<protein>
    <submittedName>
        <fullName evidence="1">Uncharacterized protein</fullName>
    </submittedName>
</protein>
<gene>
    <name evidence="1" type="ORF">MKK62_20560</name>
</gene>
<accession>A0ABY3VJF8</accession>
<evidence type="ECO:0000313" key="1">
    <source>
        <dbReference type="EMBL" id="UMB68771.1"/>
    </source>
</evidence>
<sequence length="129" mass="14119">MADLSNMAQDALRADILAVGVDDFVSMADVKGIVDNDGLAASPADVQRLTVDTIRSLLVDGLVEVGVLASSDSRDFGRWPGTVDEVMTRFNDRFTALYEDRHEWAYKIWLNLTAKCRQVSNARGGDGPE</sequence>
<dbReference type="Proteomes" id="UP001055336">
    <property type="component" value="Chromosome"/>
</dbReference>
<dbReference type="EMBL" id="CP092488">
    <property type="protein sequence ID" value="UMB68771.1"/>
    <property type="molecule type" value="Genomic_DNA"/>
</dbReference>
<name>A0ABY3VJF8_9MYCO</name>
<keyword evidence="2" id="KW-1185">Reference proteome</keyword>